<dbReference type="FunFam" id="3.30.70.270:FF:000001">
    <property type="entry name" value="Diguanylate cyclase domain protein"/>
    <property type="match status" value="1"/>
</dbReference>
<dbReference type="PROSITE" id="PS50112">
    <property type="entry name" value="PAS"/>
    <property type="match status" value="1"/>
</dbReference>
<protein>
    <submittedName>
        <fullName evidence="5">Phytochrome-like protein cph2</fullName>
    </submittedName>
</protein>
<evidence type="ECO:0000259" key="2">
    <source>
        <dbReference type="PROSITE" id="PS50112"/>
    </source>
</evidence>
<evidence type="ECO:0000259" key="4">
    <source>
        <dbReference type="PROSITE" id="PS50887"/>
    </source>
</evidence>
<dbReference type="InterPro" id="IPR052155">
    <property type="entry name" value="Biofilm_reg_signaling"/>
</dbReference>
<dbReference type="SMART" id="SM00052">
    <property type="entry name" value="EAL"/>
    <property type="match status" value="1"/>
</dbReference>
<dbReference type="Pfam" id="PF00563">
    <property type="entry name" value="EAL"/>
    <property type="match status" value="1"/>
</dbReference>
<dbReference type="SMART" id="SM00267">
    <property type="entry name" value="GGDEF"/>
    <property type="match status" value="1"/>
</dbReference>
<dbReference type="OrthoDB" id="9814202at2"/>
<dbReference type="PROSITE" id="PS50887">
    <property type="entry name" value="GGDEF"/>
    <property type="match status" value="1"/>
</dbReference>
<dbReference type="RefSeq" id="WP_096353664.1">
    <property type="nucleotide sequence ID" value="NZ_AP014946.1"/>
</dbReference>
<dbReference type="GO" id="GO:0003824">
    <property type="term" value="F:catalytic activity"/>
    <property type="evidence" value="ECO:0007669"/>
    <property type="project" value="UniProtKB-ARBA"/>
</dbReference>
<evidence type="ECO:0000313" key="6">
    <source>
        <dbReference type="Proteomes" id="UP000236884"/>
    </source>
</evidence>
<proteinExistence type="predicted"/>
<dbReference type="PROSITE" id="PS50883">
    <property type="entry name" value="EAL"/>
    <property type="match status" value="1"/>
</dbReference>
<dbReference type="SUPFAM" id="SSF55073">
    <property type="entry name" value="Nucleotide cyclase"/>
    <property type="match status" value="1"/>
</dbReference>
<feature type="coiled-coil region" evidence="1">
    <location>
        <begin position="17"/>
        <end position="51"/>
    </location>
</feature>
<dbReference type="Gene3D" id="3.30.450.20">
    <property type="entry name" value="PAS domain"/>
    <property type="match status" value="2"/>
</dbReference>
<evidence type="ECO:0000313" key="5">
    <source>
        <dbReference type="EMBL" id="BAT58954.1"/>
    </source>
</evidence>
<dbReference type="InterPro" id="IPR035919">
    <property type="entry name" value="EAL_sf"/>
</dbReference>
<dbReference type="NCBIfam" id="TIGR00229">
    <property type="entry name" value="sensory_box"/>
    <property type="match status" value="1"/>
</dbReference>
<keyword evidence="6" id="KW-1185">Reference proteome</keyword>
<dbReference type="SUPFAM" id="SSF141868">
    <property type="entry name" value="EAL domain-like"/>
    <property type="match status" value="1"/>
</dbReference>
<feature type="domain" description="PAS" evidence="2">
    <location>
        <begin position="171"/>
        <end position="222"/>
    </location>
</feature>
<dbReference type="Pfam" id="PF12860">
    <property type="entry name" value="PAS_7"/>
    <property type="match status" value="2"/>
</dbReference>
<evidence type="ECO:0000259" key="3">
    <source>
        <dbReference type="PROSITE" id="PS50883"/>
    </source>
</evidence>
<accession>A0A0S3PSN1</accession>
<feature type="domain" description="EAL" evidence="3">
    <location>
        <begin position="467"/>
        <end position="718"/>
    </location>
</feature>
<evidence type="ECO:0000256" key="1">
    <source>
        <dbReference type="SAM" id="Coils"/>
    </source>
</evidence>
<gene>
    <name evidence="5" type="primary">cph2_2</name>
    <name evidence="5" type="ORF">GJW-30_1_01482</name>
</gene>
<dbReference type="Gene3D" id="3.20.20.450">
    <property type="entry name" value="EAL domain"/>
    <property type="match status" value="1"/>
</dbReference>
<dbReference type="InterPro" id="IPR043128">
    <property type="entry name" value="Rev_trsase/Diguanyl_cyclase"/>
</dbReference>
<feature type="domain" description="GGDEF" evidence="4">
    <location>
        <begin position="326"/>
        <end position="458"/>
    </location>
</feature>
<dbReference type="KEGG" id="vgo:GJW-30_1_01482"/>
<dbReference type="PANTHER" id="PTHR44757">
    <property type="entry name" value="DIGUANYLATE CYCLASE DGCP"/>
    <property type="match status" value="1"/>
</dbReference>
<organism evidence="5 6">
    <name type="scientific">Variibacter gotjawalensis</name>
    <dbReference type="NCBI Taxonomy" id="1333996"/>
    <lineage>
        <taxon>Bacteria</taxon>
        <taxon>Pseudomonadati</taxon>
        <taxon>Pseudomonadota</taxon>
        <taxon>Alphaproteobacteria</taxon>
        <taxon>Hyphomicrobiales</taxon>
        <taxon>Nitrobacteraceae</taxon>
        <taxon>Variibacter</taxon>
    </lineage>
</organism>
<dbReference type="InterPro" id="IPR000160">
    <property type="entry name" value="GGDEF_dom"/>
</dbReference>
<dbReference type="CDD" id="cd00130">
    <property type="entry name" value="PAS"/>
    <property type="match status" value="1"/>
</dbReference>
<name>A0A0S3PSN1_9BRAD</name>
<reference evidence="5 6" key="1">
    <citation type="submission" date="2015-08" db="EMBL/GenBank/DDBJ databases">
        <title>Investigation of the bacterial diversity of lava forest soil.</title>
        <authorList>
            <person name="Lee J.S."/>
        </authorList>
    </citation>
    <scope>NUCLEOTIDE SEQUENCE [LARGE SCALE GENOMIC DNA]</scope>
    <source>
        <strain evidence="5 6">GJW-30</strain>
    </source>
</reference>
<dbReference type="SUPFAM" id="SSF55785">
    <property type="entry name" value="PYP-like sensor domain (PAS domain)"/>
    <property type="match status" value="2"/>
</dbReference>
<dbReference type="PANTHER" id="PTHR44757:SF2">
    <property type="entry name" value="BIOFILM ARCHITECTURE MAINTENANCE PROTEIN MBAA"/>
    <property type="match status" value="1"/>
</dbReference>
<dbReference type="AlphaFoldDB" id="A0A0S3PSN1"/>
<dbReference type="Proteomes" id="UP000236884">
    <property type="component" value="Chromosome"/>
</dbReference>
<dbReference type="InterPro" id="IPR035965">
    <property type="entry name" value="PAS-like_dom_sf"/>
</dbReference>
<sequence length="724" mass="80791">MTRLQKTALAPIKRAALRAVEADATSARRQARNLIETNQRLDAALAQLNQGLCMFDAEQRIQVLSSRFLDIVRTTTDEFPPGTPLRKLHELGVLRGVIDPENAEEVYQKWLAAFAKGKTWQFDRALPDGQIVEYRVWPIENGAGICTIEDVTTRRQRDADYLTAVEELKISHQQFNNALDSMTDGLSMVDKDFRVLVINQRFEDLFGVQLEAVRGEDVRDVITRIVESGVFGSIKPRPFMRKIFKNAEKGLVSTFTLASGRTIRITHQRAAGGGWTAIYQDVTESTLAHKRVAHMATHDALTDLPNRKLFLNRLNAGLQRARRRQGALAILCLDLDDFKSVNDTLGHPTGDKLLQELAKRLRRVAGKRATVARLGGDEFAIIQTGHQPDDAIRLAERIAAAMAKPLDCDGQLLNACTSIGIAVAPTDAENANDLMKCADLALYRAKAEGRGCYALFEPAMNRKILERRTIENDLRRALGNQEFVLHYQPQVRLQDDQLIGAEALLRWNHPERGLIMPADFIPLAEETGLIVPIGEWVLREACRTAASWPPNVKIAVNISPAQFALRHGLMALVPKILEETGLMPFRLEFEITEALLLRDLDRAFAALHELRALGIRISLDDFGTGYSSLSYLRAFPFDRIKIDRSFIAGLGARDDSNAIVKSVVDLGRNLNIPTIGEGIETIDQYKLLRAFGCQAGQGNFISHPQPAESVFGEFTLRKDERRVA</sequence>
<dbReference type="Pfam" id="PF00990">
    <property type="entry name" value="GGDEF"/>
    <property type="match status" value="1"/>
</dbReference>
<dbReference type="CDD" id="cd01949">
    <property type="entry name" value="GGDEF"/>
    <property type="match status" value="1"/>
</dbReference>
<dbReference type="EMBL" id="AP014946">
    <property type="protein sequence ID" value="BAT58954.1"/>
    <property type="molecule type" value="Genomic_DNA"/>
</dbReference>
<dbReference type="CDD" id="cd01948">
    <property type="entry name" value="EAL"/>
    <property type="match status" value="1"/>
</dbReference>
<dbReference type="SMART" id="SM00091">
    <property type="entry name" value="PAS"/>
    <property type="match status" value="2"/>
</dbReference>
<dbReference type="InterPro" id="IPR001633">
    <property type="entry name" value="EAL_dom"/>
</dbReference>
<dbReference type="InterPro" id="IPR029787">
    <property type="entry name" value="Nucleotide_cyclase"/>
</dbReference>
<keyword evidence="1" id="KW-0175">Coiled coil</keyword>
<dbReference type="NCBIfam" id="TIGR00254">
    <property type="entry name" value="GGDEF"/>
    <property type="match status" value="1"/>
</dbReference>
<dbReference type="Gene3D" id="3.30.70.270">
    <property type="match status" value="1"/>
</dbReference>
<dbReference type="InterPro" id="IPR000014">
    <property type="entry name" value="PAS"/>
</dbReference>